<protein>
    <submittedName>
        <fullName evidence="3">DUF485 domain-containing protein</fullName>
    </submittedName>
</protein>
<dbReference type="PANTHER" id="PTHR38441:SF1">
    <property type="entry name" value="MEMBRANE PROTEIN"/>
    <property type="match status" value="1"/>
</dbReference>
<dbReference type="InterPro" id="IPR007436">
    <property type="entry name" value="DUF485"/>
</dbReference>
<feature type="transmembrane region" description="Helical" evidence="1">
    <location>
        <begin position="28"/>
        <end position="50"/>
    </location>
</feature>
<name>A0A268S486_SHOCL</name>
<dbReference type="Proteomes" id="UP000216133">
    <property type="component" value="Unassembled WGS sequence"/>
</dbReference>
<gene>
    <name evidence="3" type="ORF">CHH61_06520</name>
    <name evidence="2" type="ORF">CHH72_07120</name>
</gene>
<dbReference type="Pfam" id="PF04341">
    <property type="entry name" value="DUF485"/>
    <property type="match status" value="1"/>
</dbReference>
<comment type="caution">
    <text evidence="3">The sequence shown here is derived from an EMBL/GenBank/DDBJ whole genome shotgun (WGS) entry which is preliminary data.</text>
</comment>
<sequence>MPRKKGETEYERITKSASFAELMKKKKAFLVPSILFFMVFYFSLPVLAVYTTVLETPVIGEITWAWVLAIAQFIMTWTFCILYVKKSARFDKLAEKVVSEQDTDRKEGAGL</sequence>
<keyword evidence="1" id="KW-0812">Transmembrane</keyword>
<dbReference type="OMA" id="AQFVMTW"/>
<accession>A0A268S486</accession>
<keyword evidence="1" id="KW-1133">Transmembrane helix</keyword>
<keyword evidence="1" id="KW-0472">Membrane</keyword>
<evidence type="ECO:0000256" key="1">
    <source>
        <dbReference type="SAM" id="Phobius"/>
    </source>
</evidence>
<dbReference type="Proteomes" id="UP000216207">
    <property type="component" value="Unassembled WGS sequence"/>
</dbReference>
<proteinExistence type="predicted"/>
<dbReference type="RefSeq" id="WP_011247529.1">
    <property type="nucleotide sequence ID" value="NZ_BOQQ01000002.1"/>
</dbReference>
<evidence type="ECO:0000313" key="5">
    <source>
        <dbReference type="Proteomes" id="UP000216207"/>
    </source>
</evidence>
<organism evidence="3 4">
    <name type="scientific">Shouchella clausii</name>
    <name type="common">Alkalihalobacillus clausii</name>
    <dbReference type="NCBI Taxonomy" id="79880"/>
    <lineage>
        <taxon>Bacteria</taxon>
        <taxon>Bacillati</taxon>
        <taxon>Bacillota</taxon>
        <taxon>Bacilli</taxon>
        <taxon>Bacillales</taxon>
        <taxon>Bacillaceae</taxon>
        <taxon>Shouchella</taxon>
    </lineage>
</organism>
<dbReference type="GeneID" id="86926930"/>
<dbReference type="PANTHER" id="PTHR38441">
    <property type="entry name" value="INTEGRAL MEMBRANE PROTEIN-RELATED"/>
    <property type="match status" value="1"/>
</dbReference>
<evidence type="ECO:0000313" key="3">
    <source>
        <dbReference type="EMBL" id="PAF26756.1"/>
    </source>
</evidence>
<dbReference type="AlphaFoldDB" id="A0A268S486"/>
<dbReference type="EMBL" id="NPCC01000007">
    <property type="protein sequence ID" value="PAE89642.1"/>
    <property type="molecule type" value="Genomic_DNA"/>
</dbReference>
<evidence type="ECO:0000313" key="4">
    <source>
        <dbReference type="Proteomes" id="UP000216133"/>
    </source>
</evidence>
<evidence type="ECO:0000313" key="2">
    <source>
        <dbReference type="EMBL" id="PAE89642.1"/>
    </source>
</evidence>
<feature type="transmembrane region" description="Helical" evidence="1">
    <location>
        <begin position="62"/>
        <end position="84"/>
    </location>
</feature>
<reference evidence="4 5" key="1">
    <citation type="submission" date="2017-07" db="EMBL/GenBank/DDBJ databases">
        <title>Isolation and whole genome analysis of endospore-forming bacteria from heroin.</title>
        <authorList>
            <person name="Kalinowski J."/>
            <person name="Ahrens B."/>
            <person name="Al-Dilaimi A."/>
            <person name="Winkler A."/>
            <person name="Wibberg D."/>
            <person name="Schleenbecker U."/>
            <person name="Ruckert C."/>
            <person name="Wolfel R."/>
            <person name="Grass G."/>
        </authorList>
    </citation>
    <scope>NUCLEOTIDE SEQUENCE [LARGE SCALE GENOMIC DNA]</scope>
    <source>
        <strain evidence="3 4">7523-2</strain>
        <strain evidence="2 5">7539</strain>
    </source>
</reference>
<dbReference type="EMBL" id="NPBS01000029">
    <property type="protein sequence ID" value="PAF26756.1"/>
    <property type="molecule type" value="Genomic_DNA"/>
</dbReference>